<sequence>MASEASRAAQRHGALLRPRRLRRRQAFAGLALSAALAVALLASQHAPLAHALVAPQRTAPGAGAAASKGAARGRPRTFADHTLSLPNWCSAGPYAEEDVPLYTAMSRTSPAYKLYHNAFWHAHKWYALVPPAAMLKPGEAPGAEGAKATESGATAAATAAGVEAAGAGTAAASNGTGQNADEYGLEEGLSVNCALIRLPIANATAFTDGLRAGFLPGTTLLVDFPFPAFPDNLGHWLEIMTPTFSVLANGSWRSDARGTRGRFVDRILLPNLRKEMNDWFKELLALAVAPGVRRGGSPVPPIIDHTDLDAFPKLSWLAFENLLVIQDRYTHPERKTGFIGADHGDLWRYDGCARYVDRRWDVGFAEQAHAAEFRAAAYKRAGLPVPAAWTPGTPPPALSPGFAAPGSPPLLTLLMAHEDYPALVNWREVQSLLRRLAPAHGLVEHTVTLSTDAPFASHLDTFARSAVVVGRHGPLLATSALLPPGAAVFELLPYKWEWLGISKLYYNITRTVGDIHHFAWRPTDHLLAHYDHENYTRYAPWTPEECSARECLMVHARAGLTADITELEALLAAKLPGVVAGAPIEQLQAPWPKAV</sequence>
<dbReference type="InterPro" id="IPR006311">
    <property type="entry name" value="TAT_signal"/>
</dbReference>
<dbReference type="OMA" id="HENYTRY"/>
<reference evidence="1 2" key="1">
    <citation type="journal article" date="2007" name="Science">
        <title>The Chlamydomonas genome reveals the evolution of key animal and plant functions.</title>
        <authorList>
            <person name="Merchant S.S."/>
            <person name="Prochnik S.E."/>
            <person name="Vallon O."/>
            <person name="Harris E.H."/>
            <person name="Karpowicz S.J."/>
            <person name="Witman G.B."/>
            <person name="Terry A."/>
            <person name="Salamov A."/>
            <person name="Fritz-Laylin L.K."/>
            <person name="Marechal-Drouard L."/>
            <person name="Marshall W.F."/>
            <person name="Qu L.H."/>
            <person name="Nelson D.R."/>
            <person name="Sanderfoot A.A."/>
            <person name="Spalding M.H."/>
            <person name="Kapitonov V.V."/>
            <person name="Ren Q."/>
            <person name="Ferris P."/>
            <person name="Lindquist E."/>
            <person name="Shapiro H."/>
            <person name="Lucas S.M."/>
            <person name="Grimwood J."/>
            <person name="Schmutz J."/>
            <person name="Cardol P."/>
            <person name="Cerutti H."/>
            <person name="Chanfreau G."/>
            <person name="Chen C.L."/>
            <person name="Cognat V."/>
            <person name="Croft M.T."/>
            <person name="Dent R."/>
            <person name="Dutcher S."/>
            <person name="Fernandez E."/>
            <person name="Fukuzawa H."/>
            <person name="Gonzalez-Ballester D."/>
            <person name="Gonzalez-Halphen D."/>
            <person name="Hallmann A."/>
            <person name="Hanikenne M."/>
            <person name="Hippler M."/>
            <person name="Inwood W."/>
            <person name="Jabbari K."/>
            <person name="Kalanon M."/>
            <person name="Kuras R."/>
            <person name="Lefebvre P.A."/>
            <person name="Lemaire S.D."/>
            <person name="Lobanov A.V."/>
            <person name="Lohr M."/>
            <person name="Manuell A."/>
            <person name="Meier I."/>
            <person name="Mets L."/>
            <person name="Mittag M."/>
            <person name="Mittelmeier T."/>
            <person name="Moroney J.V."/>
            <person name="Moseley J."/>
            <person name="Napoli C."/>
            <person name="Nedelcu A.M."/>
            <person name="Niyogi K."/>
            <person name="Novoselov S.V."/>
            <person name="Paulsen I.T."/>
            <person name="Pazour G."/>
            <person name="Purton S."/>
            <person name="Ral J.P."/>
            <person name="Riano-Pachon D.M."/>
            <person name="Riekhof W."/>
            <person name="Rymarquis L."/>
            <person name="Schroda M."/>
            <person name="Stern D."/>
            <person name="Umen J."/>
            <person name="Willows R."/>
            <person name="Wilson N."/>
            <person name="Zimmer S.L."/>
            <person name="Allmer J."/>
            <person name="Balk J."/>
            <person name="Bisova K."/>
            <person name="Chen C.J."/>
            <person name="Elias M."/>
            <person name="Gendler K."/>
            <person name="Hauser C."/>
            <person name="Lamb M.R."/>
            <person name="Ledford H."/>
            <person name="Long J.C."/>
            <person name="Minagawa J."/>
            <person name="Page M.D."/>
            <person name="Pan J."/>
            <person name="Pootakham W."/>
            <person name="Roje S."/>
            <person name="Rose A."/>
            <person name="Stahlberg E."/>
            <person name="Terauchi A.M."/>
            <person name="Yang P."/>
            <person name="Ball S."/>
            <person name="Bowler C."/>
            <person name="Dieckmann C.L."/>
            <person name="Gladyshev V.N."/>
            <person name="Green P."/>
            <person name="Jorgensen R."/>
            <person name="Mayfield S."/>
            <person name="Mueller-Roeber B."/>
            <person name="Rajamani S."/>
            <person name="Sayre R.T."/>
            <person name="Brokstein P."/>
            <person name="Dubchak I."/>
            <person name="Goodstein D."/>
            <person name="Hornick L."/>
            <person name="Huang Y.W."/>
            <person name="Jhaveri J."/>
            <person name="Luo Y."/>
            <person name="Martinez D."/>
            <person name="Ngau W.C."/>
            <person name="Otillar B."/>
            <person name="Poliakov A."/>
            <person name="Porter A."/>
            <person name="Szajkowski L."/>
            <person name="Werner G."/>
            <person name="Zhou K."/>
            <person name="Grigoriev I.V."/>
            <person name="Rokhsar D.S."/>
            <person name="Grossman A.R."/>
        </authorList>
    </citation>
    <scope>NUCLEOTIDE SEQUENCE [LARGE SCALE GENOMIC DNA]</scope>
    <source>
        <strain evidence="2">CC-503</strain>
    </source>
</reference>
<dbReference type="GO" id="GO:0016757">
    <property type="term" value="F:glycosyltransferase activity"/>
    <property type="evidence" value="ECO:0000318"/>
    <property type="project" value="GO_Central"/>
</dbReference>
<organism evidence="1 2">
    <name type="scientific">Chlamydomonas reinhardtii</name>
    <name type="common">Chlamydomonas smithii</name>
    <dbReference type="NCBI Taxonomy" id="3055"/>
    <lineage>
        <taxon>Eukaryota</taxon>
        <taxon>Viridiplantae</taxon>
        <taxon>Chlorophyta</taxon>
        <taxon>core chlorophytes</taxon>
        <taxon>Chlorophyceae</taxon>
        <taxon>CS clade</taxon>
        <taxon>Chlamydomonadales</taxon>
        <taxon>Chlamydomonadaceae</taxon>
        <taxon>Chlamydomonas</taxon>
    </lineage>
</organism>
<evidence type="ECO:0000313" key="2">
    <source>
        <dbReference type="Proteomes" id="UP000006906"/>
    </source>
</evidence>
<accession>A0A2K3DEZ5</accession>
<dbReference type="EMBL" id="CM008970">
    <property type="protein sequence ID" value="PNW79108.1"/>
    <property type="molecule type" value="Genomic_DNA"/>
</dbReference>
<dbReference type="Proteomes" id="UP000006906">
    <property type="component" value="Chromosome 9"/>
</dbReference>
<dbReference type="Gramene" id="PNW79108">
    <property type="protein sequence ID" value="PNW79108"/>
    <property type="gene ID" value="CHLRE_09g400960v5"/>
</dbReference>
<gene>
    <name evidence="1" type="ORF">CHLRE_09g400960v5</name>
</gene>
<dbReference type="PROSITE" id="PS51318">
    <property type="entry name" value="TAT"/>
    <property type="match status" value="1"/>
</dbReference>
<evidence type="ECO:0000313" key="1">
    <source>
        <dbReference type="EMBL" id="PNW79108.1"/>
    </source>
</evidence>
<dbReference type="InParanoid" id="A0A2K3DEZ5"/>
<protein>
    <recommendedName>
        <fullName evidence="3">Glycosyltransferase</fullName>
    </recommendedName>
</protein>
<evidence type="ECO:0008006" key="3">
    <source>
        <dbReference type="Google" id="ProtNLM"/>
    </source>
</evidence>
<keyword evidence="2" id="KW-1185">Reference proteome</keyword>
<name>A0A2K3DEZ5_CHLRE</name>
<dbReference type="AlphaFoldDB" id="A0A2K3DEZ5"/>
<dbReference type="OrthoDB" id="529273at2759"/>
<dbReference type="GeneID" id="5723156"/>
<dbReference type="KEGG" id="cre:CHLRE_09g400960v5"/>
<proteinExistence type="predicted"/>
<dbReference type="RefSeq" id="XP_042921388.1">
    <property type="nucleotide sequence ID" value="XM_043066008.1"/>
</dbReference>